<dbReference type="Proteomes" id="UP001152523">
    <property type="component" value="Unassembled WGS sequence"/>
</dbReference>
<evidence type="ECO:0000256" key="10">
    <source>
        <dbReference type="ARBA" id="ARBA00022842"/>
    </source>
</evidence>
<dbReference type="GO" id="GO:0046872">
    <property type="term" value="F:metal ion binding"/>
    <property type="evidence" value="ECO:0007669"/>
    <property type="project" value="UniProtKB-KW"/>
</dbReference>
<keyword evidence="6" id="KW-0479">Metal-binding</keyword>
<keyword evidence="5" id="KW-0812">Transmembrane</keyword>
<feature type="domain" description="AIG1-type G" evidence="18">
    <location>
        <begin position="163"/>
        <end position="396"/>
    </location>
</feature>
<keyword evidence="7" id="KW-0547">Nucleotide-binding</keyword>
<keyword evidence="10" id="KW-0460">Magnesium</keyword>
<reference evidence="19" key="1">
    <citation type="submission" date="2022-07" db="EMBL/GenBank/DDBJ databases">
        <authorList>
            <person name="Macas J."/>
            <person name="Novak P."/>
            <person name="Neumann P."/>
        </authorList>
    </citation>
    <scope>NUCLEOTIDE SEQUENCE</scope>
</reference>
<evidence type="ECO:0000256" key="9">
    <source>
        <dbReference type="ARBA" id="ARBA00022805"/>
    </source>
</evidence>
<evidence type="ECO:0000256" key="12">
    <source>
        <dbReference type="ARBA" id="ARBA00022989"/>
    </source>
</evidence>
<sequence>MLSFKDWVLSQLVSRTLAEPTSESILSRERPNEEYDTRATSVMLPAYPDTSCSSNNNNPENHNQLRPSHQRINETSNQQTSNGIIEKNPIARIENLEIEFLRVLHRFGLPEHDIMVSKVLYRAHLAKMIRARESDLKRFNLQIGKVREIAAEREAAFYQPELGFSFKVLLLGRTGVGKSSTINSIFGQSKATTNAFHPETNHVYEITGAMKGVKISFIDTPGLFPSSPRNTRLNRKILNKVKKYIRKNPPDMVLYFERLDLMDKVDYYSDFPLLKLMTEVFGISIWFNAILVMTHSASPLPEGPHGYPVTFESYTAHCTALLQHHIHRVVSDQKLQNPVVMVENHSNCKTNDSGEKILPNGQVWMVQFFLTCICTKVLGDVNTVLGFEDGIKLGPSKAARLPSLPHLLSSFLKHRAQRTHDETEDLDYEEGEYDELPPIRVLTKAQYDKLSPQEKKDYLDELDFRETLYLKKQMKEESWSSLDGQAERAELVALPDMDIPPSFTSDWPAHRYRCLSTISEQWVARPVLDPHGWDHDVSFDGINFDMAGKVVRNVLASATGQMSKDKQDLSIQSKCTAAYTNPGGSVCTIVGLDVQSTGQELICSVHSNAQAKNLKCNITECGVSLNSFGGNYFLGTKVEDCLSVGKRLRLTVKGGRMVGAGRAAYGGSFGATLRGKDYPVRNESVSFTTTILSLDRETVLSGELLMDLRLSRGMNVFVGANMSNQMMGKVCIKTSSCEHMEIAFIALFCVVGGLLRKLVKDHNSRQTIKSRSPLYLL</sequence>
<feature type="region of interest" description="Disordered" evidence="17">
    <location>
        <begin position="45"/>
        <end position="67"/>
    </location>
</feature>
<dbReference type="InterPro" id="IPR027417">
    <property type="entry name" value="P-loop_NTPase"/>
</dbReference>
<name>A0AAV0FKA9_9ASTE</name>
<dbReference type="Pfam" id="PF11886">
    <property type="entry name" value="TOC159_MAD"/>
    <property type="match status" value="1"/>
</dbReference>
<dbReference type="PANTHER" id="PTHR10903">
    <property type="entry name" value="GTPASE, IMAP FAMILY MEMBER-RELATED"/>
    <property type="match status" value="1"/>
</dbReference>
<dbReference type="Pfam" id="PF04548">
    <property type="entry name" value="AIG1"/>
    <property type="match status" value="1"/>
</dbReference>
<keyword evidence="12" id="KW-1133">Transmembrane helix</keyword>
<dbReference type="InterPro" id="IPR024283">
    <property type="entry name" value="TOC159_MAD"/>
</dbReference>
<accession>A0AAV0FKA9</accession>
<evidence type="ECO:0000256" key="4">
    <source>
        <dbReference type="ARBA" id="ARBA00022640"/>
    </source>
</evidence>
<evidence type="ECO:0000256" key="8">
    <source>
        <dbReference type="ARBA" id="ARBA00022801"/>
    </source>
</evidence>
<evidence type="ECO:0000256" key="16">
    <source>
        <dbReference type="ARBA" id="ARBA00023775"/>
    </source>
</evidence>
<organism evidence="19 20">
    <name type="scientific">Cuscuta epithymum</name>
    <dbReference type="NCBI Taxonomy" id="186058"/>
    <lineage>
        <taxon>Eukaryota</taxon>
        <taxon>Viridiplantae</taxon>
        <taxon>Streptophyta</taxon>
        <taxon>Embryophyta</taxon>
        <taxon>Tracheophyta</taxon>
        <taxon>Spermatophyta</taxon>
        <taxon>Magnoliopsida</taxon>
        <taxon>eudicotyledons</taxon>
        <taxon>Gunneridae</taxon>
        <taxon>Pentapetalae</taxon>
        <taxon>asterids</taxon>
        <taxon>lamiids</taxon>
        <taxon>Solanales</taxon>
        <taxon>Convolvulaceae</taxon>
        <taxon>Cuscuteae</taxon>
        <taxon>Cuscuta</taxon>
        <taxon>Cuscuta subgen. Cuscuta</taxon>
    </lineage>
</organism>
<gene>
    <name evidence="19" type="ORF">CEPIT_LOCUS35030</name>
</gene>
<dbReference type="GO" id="GO:0016787">
    <property type="term" value="F:hydrolase activity"/>
    <property type="evidence" value="ECO:0007669"/>
    <property type="project" value="UniProtKB-KW"/>
</dbReference>
<dbReference type="SUPFAM" id="SSF52540">
    <property type="entry name" value="P-loop containing nucleoside triphosphate hydrolases"/>
    <property type="match status" value="1"/>
</dbReference>
<comment type="cofactor">
    <cofactor evidence="1">
        <name>Mg(2+)</name>
        <dbReference type="ChEBI" id="CHEBI:18420"/>
    </cofactor>
</comment>
<evidence type="ECO:0000313" key="19">
    <source>
        <dbReference type="EMBL" id="CAH9136108.1"/>
    </source>
</evidence>
<dbReference type="InterPro" id="IPR045058">
    <property type="entry name" value="GIMA/IAN/Toc"/>
</dbReference>
<evidence type="ECO:0000259" key="18">
    <source>
        <dbReference type="PROSITE" id="PS51720"/>
    </source>
</evidence>
<keyword evidence="3" id="KW-0150">Chloroplast</keyword>
<comment type="similarity">
    <text evidence="16">Belongs to the TRAFAC class TrmE-Era-EngA-EngB-Septin-like GTPase superfamily. AIG1/Toc34/Toc159-like paraseptin GTPase family. TOC159 subfamily.</text>
</comment>
<evidence type="ECO:0000256" key="7">
    <source>
        <dbReference type="ARBA" id="ARBA00022741"/>
    </source>
</evidence>
<keyword evidence="4" id="KW-0934">Plastid</keyword>
<keyword evidence="11" id="KW-0653">Protein transport</keyword>
<comment type="caution">
    <text evidence="19">The sequence shown here is derived from an EMBL/GenBank/DDBJ whole genome shotgun (WGS) entry which is preliminary data.</text>
</comment>
<evidence type="ECO:0000256" key="15">
    <source>
        <dbReference type="ARBA" id="ARBA00023766"/>
    </source>
</evidence>
<evidence type="ECO:0000256" key="6">
    <source>
        <dbReference type="ARBA" id="ARBA00022723"/>
    </source>
</evidence>
<evidence type="ECO:0000256" key="3">
    <source>
        <dbReference type="ARBA" id="ARBA00022528"/>
    </source>
</evidence>
<protein>
    <recommendedName>
        <fullName evidence="18">AIG1-type G domain-containing protein</fullName>
    </recommendedName>
</protein>
<evidence type="ECO:0000313" key="20">
    <source>
        <dbReference type="Proteomes" id="UP001152523"/>
    </source>
</evidence>
<dbReference type="InterPro" id="IPR006703">
    <property type="entry name" value="G_AIG1"/>
</dbReference>
<keyword evidence="9" id="KW-1002">Plastid outer membrane</keyword>
<proteinExistence type="inferred from homology"/>
<evidence type="ECO:0000256" key="2">
    <source>
        <dbReference type="ARBA" id="ARBA00022448"/>
    </source>
</evidence>
<dbReference type="GO" id="GO:0009707">
    <property type="term" value="C:chloroplast outer membrane"/>
    <property type="evidence" value="ECO:0007669"/>
    <property type="project" value="UniProtKB-SubCell"/>
</dbReference>
<dbReference type="Gene3D" id="3.40.50.300">
    <property type="entry name" value="P-loop containing nucleotide triphosphate hydrolases"/>
    <property type="match status" value="1"/>
</dbReference>
<evidence type="ECO:0000256" key="1">
    <source>
        <dbReference type="ARBA" id="ARBA00001946"/>
    </source>
</evidence>
<dbReference type="GO" id="GO:0015031">
    <property type="term" value="P:protein transport"/>
    <property type="evidence" value="ECO:0007669"/>
    <property type="project" value="UniProtKB-KW"/>
</dbReference>
<keyword evidence="13" id="KW-0342">GTP-binding</keyword>
<dbReference type="GO" id="GO:0005525">
    <property type="term" value="F:GTP binding"/>
    <property type="evidence" value="ECO:0007669"/>
    <property type="project" value="UniProtKB-KW"/>
</dbReference>
<comment type="subcellular location">
    <subcellularLocation>
        <location evidence="15">Plastid</location>
        <location evidence="15">Chloroplast outer membrane</location>
        <topology evidence="15">Single-pass membrane protein</topology>
    </subcellularLocation>
</comment>
<dbReference type="PROSITE" id="PS51720">
    <property type="entry name" value="G_AIG1"/>
    <property type="match status" value="1"/>
</dbReference>
<dbReference type="AlphaFoldDB" id="A0AAV0FKA9"/>
<keyword evidence="20" id="KW-1185">Reference proteome</keyword>
<keyword evidence="8" id="KW-0378">Hydrolase</keyword>
<keyword evidence="2" id="KW-0813">Transport</keyword>
<dbReference type="GO" id="GO:0045036">
    <property type="term" value="P:protein targeting to chloroplast"/>
    <property type="evidence" value="ECO:0007669"/>
    <property type="project" value="TreeGrafter"/>
</dbReference>
<evidence type="ECO:0000256" key="17">
    <source>
        <dbReference type="SAM" id="MobiDB-lite"/>
    </source>
</evidence>
<evidence type="ECO:0000256" key="14">
    <source>
        <dbReference type="ARBA" id="ARBA00023136"/>
    </source>
</evidence>
<dbReference type="PANTHER" id="PTHR10903:SF68">
    <property type="entry name" value="TRANSLOCASE OF CHLOROPLAST 90, CHLOROPLASTIC"/>
    <property type="match status" value="1"/>
</dbReference>
<evidence type="ECO:0000256" key="13">
    <source>
        <dbReference type="ARBA" id="ARBA00023134"/>
    </source>
</evidence>
<keyword evidence="14" id="KW-0472">Membrane</keyword>
<dbReference type="EMBL" id="CAMAPF010000993">
    <property type="protein sequence ID" value="CAH9136108.1"/>
    <property type="molecule type" value="Genomic_DNA"/>
</dbReference>
<evidence type="ECO:0000256" key="5">
    <source>
        <dbReference type="ARBA" id="ARBA00022692"/>
    </source>
</evidence>
<evidence type="ECO:0000256" key="11">
    <source>
        <dbReference type="ARBA" id="ARBA00022927"/>
    </source>
</evidence>